<feature type="signal peptide" evidence="3">
    <location>
        <begin position="1"/>
        <end position="27"/>
    </location>
</feature>
<dbReference type="GO" id="GO:0005576">
    <property type="term" value="C:extracellular region"/>
    <property type="evidence" value="ECO:0007669"/>
    <property type="project" value="InterPro"/>
</dbReference>
<gene>
    <name evidence="4" type="ORF">WB794_04775</name>
</gene>
<reference evidence="4 5" key="1">
    <citation type="journal article" date="2016" name="Antonie Van Leeuwenhoek">
        <title>Denitratimonas tolerans gen. nov., sp. nov., a denitrifying bacterium isolated from a bioreactor for tannery wastewater treatment.</title>
        <authorList>
            <person name="Han S.I."/>
            <person name="Kim J.O."/>
            <person name="Lee Y.R."/>
            <person name="Ekpeghere K.I."/>
            <person name="Koh S.C."/>
            <person name="Whang K.S."/>
        </authorList>
    </citation>
    <scope>NUCLEOTIDE SEQUENCE [LARGE SCALE GENOMIC DNA]</scope>
    <source>
        <strain evidence="4 5">KACC 17565</strain>
    </source>
</reference>
<keyword evidence="5" id="KW-1185">Reference proteome</keyword>
<dbReference type="Pfam" id="PF10503">
    <property type="entry name" value="Esterase_PHB"/>
    <property type="match status" value="1"/>
</dbReference>
<proteinExistence type="predicted"/>
<dbReference type="PROSITE" id="PS51257">
    <property type="entry name" value="PROKAR_LIPOPROTEIN"/>
    <property type="match status" value="1"/>
</dbReference>
<name>A0AAW9R4T7_9GAMM</name>
<dbReference type="Proteomes" id="UP001364472">
    <property type="component" value="Unassembled WGS sequence"/>
</dbReference>
<dbReference type="PANTHER" id="PTHR43037:SF5">
    <property type="entry name" value="FERULOYL ESTERASE"/>
    <property type="match status" value="1"/>
</dbReference>
<dbReference type="InterPro" id="IPR029058">
    <property type="entry name" value="AB_hydrolase_fold"/>
</dbReference>
<sequence length="352" mass="36662">MNFSKASSSGALALAVALSLGGCGSQAAESSLPALSLDPARVSVVGLSSGAAMAQQAHFAFSDRLIGAGLIAGPPYGCAEGDLGTALGRCMKGEPDAPDAVKLAERARELADAGKIAPLSGLDGDRVWVLHGASDATVKEPVTRASYAIYEALQREVAQPPVAGMKLVWDAQRDIGHAWPTVDKGVACATTEAPFIAACGFDAAQAMLETLYGTATKAVADAAGGQVLAFNQDAYRPAGEDAYLADEGFLYVPPQCVQDTRCGAVIAFHGCEQNAASLDRQFVDDNGLNRWADAHDLVVVYPQARASFMPLNPKACWDWWGYSGAGYDTRDGRQLAWLAGLTAALGIPLDAR</sequence>
<feature type="chain" id="PRO_5043723771" evidence="3">
    <location>
        <begin position="28"/>
        <end position="352"/>
    </location>
</feature>
<protein>
    <submittedName>
        <fullName evidence="4">PHB depolymerase family esterase</fullName>
    </submittedName>
</protein>
<keyword evidence="1 3" id="KW-0732">Signal</keyword>
<evidence type="ECO:0000256" key="2">
    <source>
        <dbReference type="ARBA" id="ARBA00022801"/>
    </source>
</evidence>
<dbReference type="SUPFAM" id="SSF53474">
    <property type="entry name" value="alpha/beta-Hydrolases"/>
    <property type="match status" value="1"/>
</dbReference>
<organism evidence="4 5">
    <name type="scientific">Denitratimonas tolerans</name>
    <dbReference type="NCBI Taxonomy" id="1338420"/>
    <lineage>
        <taxon>Bacteria</taxon>
        <taxon>Pseudomonadati</taxon>
        <taxon>Pseudomonadota</taxon>
        <taxon>Gammaproteobacteria</taxon>
        <taxon>Lysobacterales</taxon>
        <taxon>Lysobacteraceae</taxon>
        <taxon>Denitratimonas</taxon>
    </lineage>
</organism>
<evidence type="ECO:0000313" key="4">
    <source>
        <dbReference type="EMBL" id="MEJ1248989.1"/>
    </source>
</evidence>
<dbReference type="RefSeq" id="WP_337334709.1">
    <property type="nucleotide sequence ID" value="NZ_JBBDHC010000005.1"/>
</dbReference>
<dbReference type="AlphaFoldDB" id="A0AAW9R4T7"/>
<accession>A0AAW9R4T7</accession>
<evidence type="ECO:0000256" key="3">
    <source>
        <dbReference type="SAM" id="SignalP"/>
    </source>
</evidence>
<evidence type="ECO:0000256" key="1">
    <source>
        <dbReference type="ARBA" id="ARBA00022729"/>
    </source>
</evidence>
<dbReference type="Gene3D" id="3.40.50.1820">
    <property type="entry name" value="alpha/beta hydrolase"/>
    <property type="match status" value="2"/>
</dbReference>
<dbReference type="InterPro" id="IPR010126">
    <property type="entry name" value="Esterase_phb"/>
</dbReference>
<dbReference type="PANTHER" id="PTHR43037">
    <property type="entry name" value="UNNAMED PRODUCT-RELATED"/>
    <property type="match status" value="1"/>
</dbReference>
<dbReference type="InterPro" id="IPR050955">
    <property type="entry name" value="Plant_Biomass_Hydrol_Est"/>
</dbReference>
<dbReference type="GO" id="GO:0016787">
    <property type="term" value="F:hydrolase activity"/>
    <property type="evidence" value="ECO:0007669"/>
    <property type="project" value="UniProtKB-KW"/>
</dbReference>
<evidence type="ECO:0000313" key="5">
    <source>
        <dbReference type="Proteomes" id="UP001364472"/>
    </source>
</evidence>
<keyword evidence="2" id="KW-0378">Hydrolase</keyword>
<comment type="caution">
    <text evidence="4">The sequence shown here is derived from an EMBL/GenBank/DDBJ whole genome shotgun (WGS) entry which is preliminary data.</text>
</comment>
<dbReference type="EMBL" id="JBBDHC010000005">
    <property type="protein sequence ID" value="MEJ1248989.1"/>
    <property type="molecule type" value="Genomic_DNA"/>
</dbReference>